<organism evidence="1 2">
    <name type="scientific">Vibrio pectenicida</name>
    <dbReference type="NCBI Taxonomy" id="62763"/>
    <lineage>
        <taxon>Bacteria</taxon>
        <taxon>Pseudomonadati</taxon>
        <taxon>Pseudomonadota</taxon>
        <taxon>Gammaproteobacteria</taxon>
        <taxon>Vibrionales</taxon>
        <taxon>Vibrionaceae</taxon>
        <taxon>Vibrio</taxon>
    </lineage>
</organism>
<dbReference type="InterPro" id="IPR036188">
    <property type="entry name" value="FAD/NAD-bd_sf"/>
</dbReference>
<sequence length="504" mass="56863">MPNSHSRQSSKQRIAILGAGFSGLAMAHECLKHGFEVAIYDKESYAGGKCIGTEKDGIVHELTHRQFFAKNKNLIDFLKEIPSSKGSCFDSLYPQEKVQFHWGKPVKTMQFQRAYFNVIEKLLDDAKSAYAMFYADVPLKDILWFKKRLTSEENHSKLLDTPVSEYFEYQFRTQLSAFLKPVLLGWIGATDNTPALSVLDLLNNKTGELHPDAPGAYSLGIREPISDAIITPLIKYLESQGVSFHFNCEVDYLNLNTTNSLIDKVHLTCGQSIEADLFVSALPAHVTHNLLGEHCTDLEYDYIFSHGFQFHFSAMPEELDNKTVGIVIDSAWGLSYSVTRRQAAHSERICLSVTATNLSCAEGNQNQLPLVDCNKSQIRDELLIQIFGSTKLLNSVYYESFHPGPGAELVNPEELDTKYSSWFKGDVLRNENGEPKHWVFQHALTQPRAKSRQPLTSSKCNNLFFVGEYLFDPKQSWRVPVTLERCVETVRLCAETIVKRAAIA</sequence>
<dbReference type="Gene3D" id="3.50.50.60">
    <property type="entry name" value="FAD/NAD(P)-binding domain"/>
    <property type="match status" value="2"/>
</dbReference>
<proteinExistence type="predicted"/>
<dbReference type="EMBL" id="RSFA01000048">
    <property type="protein sequence ID" value="RSD30904.1"/>
    <property type="molecule type" value="Genomic_DNA"/>
</dbReference>
<comment type="caution">
    <text evidence="1">The sequence shown here is derived from an EMBL/GenBank/DDBJ whole genome shotgun (WGS) entry which is preliminary data.</text>
</comment>
<evidence type="ECO:0000313" key="1">
    <source>
        <dbReference type="EMBL" id="RSD30904.1"/>
    </source>
</evidence>
<dbReference type="PANTHER" id="PTHR42923">
    <property type="entry name" value="PROTOPORPHYRINOGEN OXIDASE"/>
    <property type="match status" value="1"/>
</dbReference>
<dbReference type="OrthoDB" id="5792777at2"/>
<dbReference type="PRINTS" id="PR00419">
    <property type="entry name" value="ADXRDTASE"/>
</dbReference>
<name>A0A3R9FP07_9VIBR</name>
<evidence type="ECO:0000313" key="2">
    <source>
        <dbReference type="Proteomes" id="UP000269041"/>
    </source>
</evidence>
<keyword evidence="2" id="KW-1185">Reference proteome</keyword>
<reference evidence="1 2" key="1">
    <citation type="submission" date="2018-12" db="EMBL/GenBank/DDBJ databases">
        <title>Genomic taxonomy of the Vibrionaceae family.</title>
        <authorList>
            <person name="Gomez-Gil B."/>
            <person name="Enciso-Ibarra K."/>
        </authorList>
    </citation>
    <scope>NUCLEOTIDE SEQUENCE [LARGE SCALE GENOMIC DNA]</scope>
    <source>
        <strain evidence="1 2">CAIM 594</strain>
    </source>
</reference>
<dbReference type="AlphaFoldDB" id="A0A3R9FP07"/>
<dbReference type="RefSeq" id="WP_125321627.1">
    <property type="nucleotide sequence ID" value="NZ_AP024889.1"/>
</dbReference>
<dbReference type="InterPro" id="IPR050464">
    <property type="entry name" value="Zeta_carotene_desat/Oxidored"/>
</dbReference>
<dbReference type="GO" id="GO:0016491">
    <property type="term" value="F:oxidoreductase activity"/>
    <property type="evidence" value="ECO:0007669"/>
    <property type="project" value="TreeGrafter"/>
</dbReference>
<dbReference type="Pfam" id="PF13450">
    <property type="entry name" value="NAD_binding_8"/>
    <property type="match status" value="1"/>
</dbReference>
<protein>
    <submittedName>
        <fullName evidence="1">FAD-dependent oxidoreductase</fullName>
    </submittedName>
</protein>
<accession>A0A3R9FP07</accession>
<dbReference type="SUPFAM" id="SSF51905">
    <property type="entry name" value="FAD/NAD(P)-binding domain"/>
    <property type="match status" value="1"/>
</dbReference>
<gene>
    <name evidence="1" type="ORF">EJA03_11410</name>
</gene>
<dbReference type="Proteomes" id="UP000269041">
    <property type="component" value="Unassembled WGS sequence"/>
</dbReference>